<dbReference type="Gene3D" id="1.10.10.10">
    <property type="entry name" value="Winged helix-like DNA-binding domain superfamily/Winged helix DNA-binding domain"/>
    <property type="match status" value="1"/>
</dbReference>
<comment type="similarity">
    <text evidence="1">Belongs to the sigma-70 factor family. ECF subfamily.</text>
</comment>
<evidence type="ECO:0000313" key="7">
    <source>
        <dbReference type="Proteomes" id="UP000618795"/>
    </source>
</evidence>
<keyword evidence="7" id="KW-1185">Reference proteome</keyword>
<dbReference type="InterPro" id="IPR013324">
    <property type="entry name" value="RNA_pol_sigma_r3/r4-like"/>
</dbReference>
<reference evidence="6" key="1">
    <citation type="journal article" date="2014" name="Int. J. Syst. Evol. Microbiol.">
        <title>Complete genome sequence of Corynebacterium casei LMG S-19264T (=DSM 44701T), isolated from a smear-ripened cheese.</title>
        <authorList>
            <consortium name="US DOE Joint Genome Institute (JGI-PGF)"/>
            <person name="Walter F."/>
            <person name="Albersmeier A."/>
            <person name="Kalinowski J."/>
            <person name="Ruckert C."/>
        </authorList>
    </citation>
    <scope>NUCLEOTIDE SEQUENCE</scope>
    <source>
        <strain evidence="6">JCM 4369</strain>
    </source>
</reference>
<accession>A0A918IGK0</accession>
<dbReference type="Proteomes" id="UP000618795">
    <property type="component" value="Unassembled WGS sequence"/>
</dbReference>
<dbReference type="SUPFAM" id="SSF88946">
    <property type="entry name" value="Sigma2 domain of RNA polymerase sigma factors"/>
    <property type="match status" value="1"/>
</dbReference>
<dbReference type="GO" id="GO:0003677">
    <property type="term" value="F:DNA binding"/>
    <property type="evidence" value="ECO:0007669"/>
    <property type="project" value="UniProtKB-KW"/>
</dbReference>
<gene>
    <name evidence="6" type="ORF">GCM10010260_58830</name>
</gene>
<dbReference type="PANTHER" id="PTHR43133:SF8">
    <property type="entry name" value="RNA POLYMERASE SIGMA FACTOR HI_1459-RELATED"/>
    <property type="match status" value="1"/>
</dbReference>
<dbReference type="InterPro" id="IPR013325">
    <property type="entry name" value="RNA_pol_sigma_r2"/>
</dbReference>
<dbReference type="GO" id="GO:0006352">
    <property type="term" value="P:DNA-templated transcription initiation"/>
    <property type="evidence" value="ECO:0007669"/>
    <property type="project" value="InterPro"/>
</dbReference>
<dbReference type="SUPFAM" id="SSF88659">
    <property type="entry name" value="Sigma3 and sigma4 domains of RNA polymerase sigma factors"/>
    <property type="match status" value="1"/>
</dbReference>
<evidence type="ECO:0000313" key="6">
    <source>
        <dbReference type="EMBL" id="GGV12396.1"/>
    </source>
</evidence>
<dbReference type="GO" id="GO:0016987">
    <property type="term" value="F:sigma factor activity"/>
    <property type="evidence" value="ECO:0007669"/>
    <property type="project" value="UniProtKB-KW"/>
</dbReference>
<keyword evidence="2" id="KW-0805">Transcription regulation</keyword>
<evidence type="ECO:0000256" key="3">
    <source>
        <dbReference type="ARBA" id="ARBA00023082"/>
    </source>
</evidence>
<organism evidence="6 7">
    <name type="scientific">Streptomyces filipinensis</name>
    <dbReference type="NCBI Taxonomy" id="66887"/>
    <lineage>
        <taxon>Bacteria</taxon>
        <taxon>Bacillati</taxon>
        <taxon>Actinomycetota</taxon>
        <taxon>Actinomycetes</taxon>
        <taxon>Kitasatosporales</taxon>
        <taxon>Streptomycetaceae</taxon>
        <taxon>Streptomyces</taxon>
    </lineage>
</organism>
<dbReference type="PANTHER" id="PTHR43133">
    <property type="entry name" value="RNA POLYMERASE ECF-TYPE SIGMA FACTO"/>
    <property type="match status" value="1"/>
</dbReference>
<dbReference type="RefSeq" id="WP_191876514.1">
    <property type="nucleotide sequence ID" value="NZ_BMTD01000015.1"/>
</dbReference>
<name>A0A918IGK0_9ACTN</name>
<keyword evidence="4" id="KW-0238">DNA-binding</keyword>
<dbReference type="Gene3D" id="1.10.1740.10">
    <property type="match status" value="1"/>
</dbReference>
<dbReference type="InterPro" id="IPR039425">
    <property type="entry name" value="RNA_pol_sigma-70-like"/>
</dbReference>
<proteinExistence type="inferred from homology"/>
<dbReference type="EMBL" id="BMTD01000015">
    <property type="protein sequence ID" value="GGV12396.1"/>
    <property type="molecule type" value="Genomic_DNA"/>
</dbReference>
<keyword evidence="3" id="KW-0731">Sigma factor</keyword>
<dbReference type="AlphaFoldDB" id="A0A918IGK0"/>
<evidence type="ECO:0000256" key="4">
    <source>
        <dbReference type="ARBA" id="ARBA00023125"/>
    </source>
</evidence>
<sequence>MVEGQAVKHAEAVGVLVSERYGQLVGYARKRLKALDVPPAWVGAEDVVQNALASVLAHGEPIEKLRPYVFTVIKNEVWRAAQRYRSGLGYLAGGADVQLEAEHPTDPYGGVDLRLDLQTALSTLPPQQRRAVVCAKALKFTQAETAEVIETAPGEGCRRAYMASYSG</sequence>
<reference evidence="6" key="2">
    <citation type="submission" date="2020-09" db="EMBL/GenBank/DDBJ databases">
        <authorList>
            <person name="Sun Q."/>
            <person name="Ohkuma M."/>
        </authorList>
    </citation>
    <scope>NUCLEOTIDE SEQUENCE</scope>
    <source>
        <strain evidence="6">JCM 4369</strain>
    </source>
</reference>
<evidence type="ECO:0000256" key="1">
    <source>
        <dbReference type="ARBA" id="ARBA00010641"/>
    </source>
</evidence>
<evidence type="ECO:0000256" key="5">
    <source>
        <dbReference type="ARBA" id="ARBA00023163"/>
    </source>
</evidence>
<protein>
    <submittedName>
        <fullName evidence="6">Uncharacterized protein</fullName>
    </submittedName>
</protein>
<keyword evidence="5" id="KW-0804">Transcription</keyword>
<evidence type="ECO:0000256" key="2">
    <source>
        <dbReference type="ARBA" id="ARBA00023015"/>
    </source>
</evidence>
<dbReference type="InterPro" id="IPR036388">
    <property type="entry name" value="WH-like_DNA-bd_sf"/>
</dbReference>
<comment type="caution">
    <text evidence="6">The sequence shown here is derived from an EMBL/GenBank/DDBJ whole genome shotgun (WGS) entry which is preliminary data.</text>
</comment>